<protein>
    <submittedName>
        <fullName evidence="1">Class I SAM-dependent methyltransferase</fullName>
    </submittedName>
</protein>
<dbReference type="CDD" id="cd02440">
    <property type="entry name" value="AdoMet_MTases"/>
    <property type="match status" value="1"/>
</dbReference>
<evidence type="ECO:0000313" key="1">
    <source>
        <dbReference type="EMBL" id="NHN34502.1"/>
    </source>
</evidence>
<evidence type="ECO:0000313" key="2">
    <source>
        <dbReference type="Proteomes" id="UP001165962"/>
    </source>
</evidence>
<organism evidence="1 2">
    <name type="scientific">Paenibacillus agricola</name>
    <dbReference type="NCBI Taxonomy" id="2716264"/>
    <lineage>
        <taxon>Bacteria</taxon>
        <taxon>Bacillati</taxon>
        <taxon>Bacillota</taxon>
        <taxon>Bacilli</taxon>
        <taxon>Bacillales</taxon>
        <taxon>Paenibacillaceae</taxon>
        <taxon>Paenibacillus</taxon>
    </lineage>
</organism>
<dbReference type="EMBL" id="JAAOIW010000019">
    <property type="protein sequence ID" value="NHN34502.1"/>
    <property type="molecule type" value="Genomic_DNA"/>
</dbReference>
<sequence>MSNPLFIPEVWESAWKNDPHTQGYKMKKGGIDAAQGLGKRAASFNEQSFNEEGKQRTKRIIRWLQGQGVDFEKASILDIGAASGVFSLPFAELGATVTAIEPSVPLASLLEANITEPLSGHIEIVREQFENISIEEKAWNGKFDLVFASMCPAITDWEMVEKAISCAKQHCYISTLAGPQVHSLIQELRPVLGIAEQPPGSSDTAYLTQLLYLKGYSFESLITREVKTAMLSIDEAVRTTLEWMPHYGFPVDEGSLKKAEGYIRETHNKGMVEIQQGGRFGKVLVHLQNQHMYTREVE</sequence>
<gene>
    <name evidence="1" type="ORF">G9U52_32430</name>
</gene>
<keyword evidence="2" id="KW-1185">Reference proteome</keyword>
<dbReference type="Proteomes" id="UP001165962">
    <property type="component" value="Unassembled WGS sequence"/>
</dbReference>
<keyword evidence="1" id="KW-0489">Methyltransferase</keyword>
<dbReference type="GO" id="GO:0008168">
    <property type="term" value="F:methyltransferase activity"/>
    <property type="evidence" value="ECO:0007669"/>
    <property type="project" value="UniProtKB-KW"/>
</dbReference>
<keyword evidence="1" id="KW-0808">Transferase</keyword>
<name>A0ABX0JEC8_9BACL</name>
<dbReference type="RefSeq" id="WP_166155490.1">
    <property type="nucleotide sequence ID" value="NZ_JAAOIW010000019.1"/>
</dbReference>
<dbReference type="Pfam" id="PF13489">
    <property type="entry name" value="Methyltransf_23"/>
    <property type="match status" value="1"/>
</dbReference>
<dbReference type="SUPFAM" id="SSF53335">
    <property type="entry name" value="S-adenosyl-L-methionine-dependent methyltransferases"/>
    <property type="match status" value="1"/>
</dbReference>
<dbReference type="GO" id="GO:0032259">
    <property type="term" value="P:methylation"/>
    <property type="evidence" value="ECO:0007669"/>
    <property type="project" value="UniProtKB-KW"/>
</dbReference>
<accession>A0ABX0JEC8</accession>
<dbReference type="Gene3D" id="3.40.50.150">
    <property type="entry name" value="Vaccinia Virus protein VP39"/>
    <property type="match status" value="1"/>
</dbReference>
<comment type="caution">
    <text evidence="1">The sequence shown here is derived from an EMBL/GenBank/DDBJ whole genome shotgun (WGS) entry which is preliminary data.</text>
</comment>
<reference evidence="1" key="1">
    <citation type="submission" date="2020-03" db="EMBL/GenBank/DDBJ databases">
        <title>Draft sequencing of Paenibacilllus sp. S3N08.</title>
        <authorList>
            <person name="Kim D.-U."/>
        </authorList>
    </citation>
    <scope>NUCLEOTIDE SEQUENCE</scope>
    <source>
        <strain evidence="1">S3N08</strain>
    </source>
</reference>
<proteinExistence type="predicted"/>
<dbReference type="InterPro" id="IPR029063">
    <property type="entry name" value="SAM-dependent_MTases_sf"/>
</dbReference>